<evidence type="ECO:0000256" key="1">
    <source>
        <dbReference type="SAM" id="MobiDB-lite"/>
    </source>
</evidence>
<dbReference type="OrthoDB" id="439066at2759"/>
<dbReference type="EMBL" id="CAJNJA010036297">
    <property type="protein sequence ID" value="CAE7718770.1"/>
    <property type="molecule type" value="Genomic_DNA"/>
</dbReference>
<sequence length="1201" mass="131708">MGMGNVEDPSRRCVGRAEKILSRSGVVKQAAPLSVAQICKIHDLLHAEGTSRWDKALCAYLLLCLYGRARHSDFKNIERVEWDVKPLSEGVAEEGREGYIVVYTRNHKTSRATAKKLKLLPIIIPVSGVHGRPWAFAARSAFERVGLVLEGHVSGPLFKPPKSFEELGLCNRSITSGEVSVFLRLVLNLPVDPPDDSPKVSSHTSRGKRIRSSREQEAVVATGGLLQLGRVKPPCKSESVLSGSGGKGLLAAISQRQSGHGPAGSPVGGLLRGFEVIPEAEFSTWSRRLLFEAQTLALSQLRLQITEPESAAKRVPEAERDRRMTLMRAELAGLSIEGPLEPGRKLLDECAHQEATGQLKYLAPHGCVSRIHEVTNAKNASRQVEIDQSKLIVREAQDELSMPASSALQVQEALRRRGLAYTFAQALSWSAYDRYLMRLFSHMRREPPPNHNRVSVTQLVEADRLVFVKLIEQNIKPKRDASGSFPLDDALHHALESYEVSFALMHLQSKQAPPTRPPFKKLKTQHDESSVTKPGGKGKGKDKKGGHAATPSGEPICFTYSIHGKCTVQNCRRFKGGGIWVQGDGSTPCPGNAEAGTGRILCFNQGVISFDSHKFHATEPWTGVTRILVGFTVKGFEALPPTLIQALQQAHFALPDIGTADIFHATSSAPAFPVCLELFSGLGRLTSHLRAHGYPGPSAVDVQPSSSAASVAHNLDVTRAAPLIQEWLQSPYVAVLHIAPPYFVEPQLAWAMAIAAIVDTAVTCNQVVSIELPATSPFWSTPEGQRVCQHCPHVTSFNLCCFSADSVSTRIASNRTCFQALSRPCKGHQSKLPPETGDRVFSWTFAESEATFKKSLAPHVSSILAPKKLLLWKELMEEYGYPDKEVFDEVTQGILLTGATPITGVFPPVFKPPTKSAWDLCDWGPSLRAKILDRVRPQGEEDAVVHAKTVEERNKSWAKGPLSRDELALDSLVSRRFGLKQGAKVRLVDDMSASGVNELVMVHESPKPHGPDVIAGAALAAMRKMPQEPLSARAYDLRSAYRQLPIHPPSLKHALVSHWNPEQCSVEVDQLLALPFGAARSVYGFLRAATSVWWLGCTCLGLMWSVLYDDFVTLARTRDVRHTDAAATAFFHLLGWQFDECGEKAFEFSQVFKALGVLFDLSNAHLGQVLIKNTPSRIDELGQLITQIVDSRALSRAVMQW</sequence>
<name>A0A812X4T7_9DINO</name>
<dbReference type="SUPFAM" id="SSF56672">
    <property type="entry name" value="DNA/RNA polymerases"/>
    <property type="match status" value="1"/>
</dbReference>
<feature type="region of interest" description="Disordered" evidence="1">
    <location>
        <begin position="511"/>
        <end position="550"/>
    </location>
</feature>
<dbReference type="Proteomes" id="UP000601435">
    <property type="component" value="Unassembled WGS sequence"/>
</dbReference>
<evidence type="ECO:0000313" key="3">
    <source>
        <dbReference type="Proteomes" id="UP000601435"/>
    </source>
</evidence>
<evidence type="ECO:0000313" key="2">
    <source>
        <dbReference type="EMBL" id="CAE7718770.1"/>
    </source>
</evidence>
<accession>A0A812X4T7</accession>
<comment type="caution">
    <text evidence="2">The sequence shown here is derived from an EMBL/GenBank/DDBJ whole genome shotgun (WGS) entry which is preliminary data.</text>
</comment>
<dbReference type="InterPro" id="IPR043502">
    <property type="entry name" value="DNA/RNA_pol_sf"/>
</dbReference>
<feature type="region of interest" description="Disordered" evidence="1">
    <location>
        <begin position="194"/>
        <end position="216"/>
    </location>
</feature>
<organism evidence="2 3">
    <name type="scientific">Symbiodinium necroappetens</name>
    <dbReference type="NCBI Taxonomy" id="1628268"/>
    <lineage>
        <taxon>Eukaryota</taxon>
        <taxon>Sar</taxon>
        <taxon>Alveolata</taxon>
        <taxon>Dinophyceae</taxon>
        <taxon>Suessiales</taxon>
        <taxon>Symbiodiniaceae</taxon>
        <taxon>Symbiodinium</taxon>
    </lineage>
</organism>
<reference evidence="2" key="1">
    <citation type="submission" date="2021-02" db="EMBL/GenBank/DDBJ databases">
        <authorList>
            <person name="Dougan E. K."/>
            <person name="Rhodes N."/>
            <person name="Thang M."/>
            <person name="Chan C."/>
        </authorList>
    </citation>
    <scope>NUCLEOTIDE SEQUENCE</scope>
</reference>
<dbReference type="AlphaFoldDB" id="A0A812X4T7"/>
<feature type="compositionally biased region" description="Basic residues" evidence="1">
    <location>
        <begin position="536"/>
        <end position="546"/>
    </location>
</feature>
<proteinExistence type="predicted"/>
<gene>
    <name evidence="2" type="ORF">SNEC2469_LOCUS20721</name>
</gene>
<protein>
    <submittedName>
        <fullName evidence="2">Uncharacterized protein</fullName>
    </submittedName>
</protein>
<keyword evidence="3" id="KW-1185">Reference proteome</keyword>